<protein>
    <submittedName>
        <fullName evidence="1">Uncharacterized protein</fullName>
    </submittedName>
</protein>
<dbReference type="AlphaFoldDB" id="G2Y581"/>
<reference evidence="2" key="1">
    <citation type="journal article" date="2011" name="PLoS Genet.">
        <title>Genomic analysis of the necrotrophic fungal pathogens Sclerotinia sclerotiorum and Botrytis cinerea.</title>
        <authorList>
            <person name="Amselem J."/>
            <person name="Cuomo C.A."/>
            <person name="van Kan J.A."/>
            <person name="Viaud M."/>
            <person name="Benito E.P."/>
            <person name="Couloux A."/>
            <person name="Coutinho P.M."/>
            <person name="de Vries R.P."/>
            <person name="Dyer P.S."/>
            <person name="Fillinger S."/>
            <person name="Fournier E."/>
            <person name="Gout L."/>
            <person name="Hahn M."/>
            <person name="Kohn L."/>
            <person name="Lapalu N."/>
            <person name="Plummer K.M."/>
            <person name="Pradier J.M."/>
            <person name="Quevillon E."/>
            <person name="Sharon A."/>
            <person name="Simon A."/>
            <person name="ten Have A."/>
            <person name="Tudzynski B."/>
            <person name="Tudzynski P."/>
            <person name="Wincker P."/>
            <person name="Andrew M."/>
            <person name="Anthouard V."/>
            <person name="Beever R.E."/>
            <person name="Beffa R."/>
            <person name="Benoit I."/>
            <person name="Bouzid O."/>
            <person name="Brault B."/>
            <person name="Chen Z."/>
            <person name="Choquer M."/>
            <person name="Collemare J."/>
            <person name="Cotton P."/>
            <person name="Danchin E.G."/>
            <person name="Da Silva C."/>
            <person name="Gautier A."/>
            <person name="Giraud C."/>
            <person name="Giraud T."/>
            <person name="Gonzalez C."/>
            <person name="Grossetete S."/>
            <person name="Guldener U."/>
            <person name="Henrissat B."/>
            <person name="Howlett B.J."/>
            <person name="Kodira C."/>
            <person name="Kretschmer M."/>
            <person name="Lappartient A."/>
            <person name="Leroch M."/>
            <person name="Levis C."/>
            <person name="Mauceli E."/>
            <person name="Neuveglise C."/>
            <person name="Oeser B."/>
            <person name="Pearson M."/>
            <person name="Poulain J."/>
            <person name="Poussereau N."/>
            <person name="Quesneville H."/>
            <person name="Rascle C."/>
            <person name="Schumacher J."/>
            <person name="Segurens B."/>
            <person name="Sexton A."/>
            <person name="Silva E."/>
            <person name="Sirven C."/>
            <person name="Soanes D.M."/>
            <person name="Talbot N.J."/>
            <person name="Templeton M."/>
            <person name="Yandava C."/>
            <person name="Yarden O."/>
            <person name="Zeng Q."/>
            <person name="Rollins J.A."/>
            <person name="Lebrun M.H."/>
            <person name="Dickman M."/>
        </authorList>
    </citation>
    <scope>NUCLEOTIDE SEQUENCE [LARGE SCALE GENOMIC DNA]</scope>
    <source>
        <strain evidence="2">T4</strain>
    </source>
</reference>
<name>G2Y581_BOTF4</name>
<proteinExistence type="predicted"/>
<gene>
    <name evidence="1" type="ORF">BofuT4_uP038010.1</name>
</gene>
<dbReference type="HOGENOM" id="CLU_3068388_0_0_1"/>
<dbReference type="InParanoid" id="G2Y581"/>
<evidence type="ECO:0000313" key="2">
    <source>
        <dbReference type="Proteomes" id="UP000008177"/>
    </source>
</evidence>
<sequence>MRAHYRTRVKILYKMTKTMHPKTRNLTPSLNLKPLLWQLRPTPVQKISKKKER</sequence>
<dbReference type="EMBL" id="FQ790287">
    <property type="protein sequence ID" value="CCD47821.1"/>
    <property type="molecule type" value="Genomic_DNA"/>
</dbReference>
<dbReference type="Proteomes" id="UP000008177">
    <property type="component" value="Unplaced contigs"/>
</dbReference>
<organism evidence="1 2">
    <name type="scientific">Botryotinia fuckeliana (strain T4)</name>
    <name type="common">Noble rot fungus</name>
    <name type="synonym">Botrytis cinerea</name>
    <dbReference type="NCBI Taxonomy" id="999810"/>
    <lineage>
        <taxon>Eukaryota</taxon>
        <taxon>Fungi</taxon>
        <taxon>Dikarya</taxon>
        <taxon>Ascomycota</taxon>
        <taxon>Pezizomycotina</taxon>
        <taxon>Leotiomycetes</taxon>
        <taxon>Helotiales</taxon>
        <taxon>Sclerotiniaceae</taxon>
        <taxon>Botrytis</taxon>
    </lineage>
</organism>
<evidence type="ECO:0000313" key="1">
    <source>
        <dbReference type="EMBL" id="CCD47821.1"/>
    </source>
</evidence>
<accession>G2Y581</accession>